<gene>
    <name evidence="3" type="ORF">B0I33_10190</name>
</gene>
<accession>A0A2T0M2K3</accession>
<dbReference type="AlphaFoldDB" id="A0A2T0M2K3"/>
<dbReference type="EMBL" id="PVNH01000001">
    <property type="protein sequence ID" value="PRX50939.1"/>
    <property type="molecule type" value="Genomic_DNA"/>
</dbReference>
<organism evidence="3 4">
    <name type="scientific">Prauserella shujinwangii</name>
    <dbReference type="NCBI Taxonomy" id="1453103"/>
    <lineage>
        <taxon>Bacteria</taxon>
        <taxon>Bacillati</taxon>
        <taxon>Actinomycetota</taxon>
        <taxon>Actinomycetes</taxon>
        <taxon>Pseudonocardiales</taxon>
        <taxon>Pseudonocardiaceae</taxon>
        <taxon>Prauserella</taxon>
    </lineage>
</organism>
<feature type="region of interest" description="Disordered" evidence="1">
    <location>
        <begin position="1"/>
        <end position="22"/>
    </location>
</feature>
<keyword evidence="4" id="KW-1185">Reference proteome</keyword>
<feature type="transmembrane region" description="Helical" evidence="2">
    <location>
        <begin position="114"/>
        <end position="136"/>
    </location>
</feature>
<protein>
    <submittedName>
        <fullName evidence="3">Uncharacterized protein</fullName>
    </submittedName>
</protein>
<evidence type="ECO:0000313" key="3">
    <source>
        <dbReference type="EMBL" id="PRX50939.1"/>
    </source>
</evidence>
<evidence type="ECO:0000256" key="1">
    <source>
        <dbReference type="SAM" id="MobiDB-lite"/>
    </source>
</evidence>
<dbReference type="Proteomes" id="UP000238362">
    <property type="component" value="Unassembled WGS sequence"/>
</dbReference>
<keyword evidence="2" id="KW-0812">Transmembrane</keyword>
<evidence type="ECO:0000313" key="4">
    <source>
        <dbReference type="Proteomes" id="UP000238362"/>
    </source>
</evidence>
<reference evidence="3 4" key="1">
    <citation type="submission" date="2018-03" db="EMBL/GenBank/DDBJ databases">
        <title>Genomic Encyclopedia of Type Strains, Phase III (KMG-III): the genomes of soil and plant-associated and newly described type strains.</title>
        <authorList>
            <person name="Whitman W."/>
        </authorList>
    </citation>
    <scope>NUCLEOTIDE SEQUENCE [LARGE SCALE GENOMIC DNA]</scope>
    <source>
        <strain evidence="3 4">CGMCC 4.7125</strain>
    </source>
</reference>
<name>A0A2T0M2K3_9PSEU</name>
<dbReference type="RefSeq" id="WP_106176481.1">
    <property type="nucleotide sequence ID" value="NZ_PVNH01000001.1"/>
</dbReference>
<feature type="compositionally biased region" description="Basic and acidic residues" evidence="1">
    <location>
        <begin position="1"/>
        <end position="10"/>
    </location>
</feature>
<feature type="transmembrane region" description="Helical" evidence="2">
    <location>
        <begin position="56"/>
        <end position="76"/>
    </location>
</feature>
<proteinExistence type="predicted"/>
<comment type="caution">
    <text evidence="3">The sequence shown here is derived from an EMBL/GenBank/DDBJ whole genome shotgun (WGS) entry which is preliminary data.</text>
</comment>
<feature type="transmembrane region" description="Helical" evidence="2">
    <location>
        <begin position="83"/>
        <end position="102"/>
    </location>
</feature>
<keyword evidence="2" id="KW-1133">Transmembrane helix</keyword>
<sequence>MPPEPDHRPGDPTGPGDPDVPARPPVSWPLVFGLGALALLWPLTRLTGLAGTLGTPGTALLVLGTIALTWIGVAGLGRVPRPVLTLVLAGAVHGAVLVVQSHTLGWPGAGADGALAAVAAVAEVGRSVLFGLLAGLAARGLRRAREGGR</sequence>
<keyword evidence="2" id="KW-0472">Membrane</keyword>
<evidence type="ECO:0000256" key="2">
    <source>
        <dbReference type="SAM" id="Phobius"/>
    </source>
</evidence>